<keyword evidence="3" id="KW-1185">Reference proteome</keyword>
<organism evidence="2 3">
    <name type="scientific">Luteipulveratus halotolerans</name>
    <dbReference type="NCBI Taxonomy" id="1631356"/>
    <lineage>
        <taxon>Bacteria</taxon>
        <taxon>Bacillati</taxon>
        <taxon>Actinomycetota</taxon>
        <taxon>Actinomycetes</taxon>
        <taxon>Micrococcales</taxon>
        <taxon>Dermacoccaceae</taxon>
        <taxon>Luteipulveratus</taxon>
    </lineage>
</organism>
<feature type="transmembrane region" description="Helical" evidence="1">
    <location>
        <begin position="39"/>
        <end position="59"/>
    </location>
</feature>
<keyword evidence="1" id="KW-1133">Transmembrane helix</keyword>
<comment type="caution">
    <text evidence="2">The sequence shown here is derived from an EMBL/GenBank/DDBJ whole genome shotgun (WGS) entry which is preliminary data.</text>
</comment>
<protein>
    <submittedName>
        <fullName evidence="2">Membrane protein</fullName>
    </submittedName>
</protein>
<name>A0A0L6CJR3_9MICO</name>
<evidence type="ECO:0000313" key="2">
    <source>
        <dbReference type="EMBL" id="KNX37954.1"/>
    </source>
</evidence>
<dbReference type="RefSeq" id="WP_050670353.1">
    <property type="nucleotide sequence ID" value="NZ_LAIR01000002.1"/>
</dbReference>
<keyword evidence="1" id="KW-0812">Transmembrane</keyword>
<gene>
    <name evidence="2" type="ORF">VV01_13610</name>
</gene>
<feature type="transmembrane region" description="Helical" evidence="1">
    <location>
        <begin position="101"/>
        <end position="120"/>
    </location>
</feature>
<dbReference type="AlphaFoldDB" id="A0A0L6CJR3"/>
<dbReference type="PATRIC" id="fig|1631356.3.peg.2678"/>
<dbReference type="STRING" id="1631356.VV01_13610"/>
<reference evidence="3" key="1">
    <citation type="submission" date="2015-03" db="EMBL/GenBank/DDBJ databases">
        <title>Luteipulveratus halotolerans sp. nov., a novel actinobacterium (Dermacoccaceae) from Sarawak, Malaysia.</title>
        <authorList>
            <person name="Juboi H."/>
            <person name="Basik A."/>
            <person name="Shamsul S.S."/>
            <person name="Arnold P."/>
            <person name="Schmitt E.K."/>
            <person name="Sanglier J.-J."/>
            <person name="Yeo T."/>
        </authorList>
    </citation>
    <scope>NUCLEOTIDE SEQUENCE [LARGE SCALE GENOMIC DNA]</scope>
    <source>
        <strain evidence="3">C296001</strain>
    </source>
</reference>
<accession>A0A0L6CJR3</accession>
<evidence type="ECO:0000313" key="3">
    <source>
        <dbReference type="Proteomes" id="UP000037397"/>
    </source>
</evidence>
<dbReference type="Proteomes" id="UP000037397">
    <property type="component" value="Unassembled WGS sequence"/>
</dbReference>
<proteinExistence type="predicted"/>
<feature type="transmembrane region" description="Helical" evidence="1">
    <location>
        <begin position="71"/>
        <end position="89"/>
    </location>
</feature>
<keyword evidence="1" id="KW-0472">Membrane</keyword>
<feature type="transmembrane region" description="Helical" evidence="1">
    <location>
        <begin position="5"/>
        <end position="27"/>
    </location>
</feature>
<evidence type="ECO:0000256" key="1">
    <source>
        <dbReference type="SAM" id="Phobius"/>
    </source>
</evidence>
<sequence length="130" mass="13416">MVKGVLTAAAVYVGAIGAALLIVPAQFGVDAVPDDPSPALIALLRLLGGPLIGIAVLNWRSRSIDGSQLRGTVLLANLVAFALSTINDIEGVITGDARDAARVFVVVHLAFTVAFAVAWTRDRTTPVSSP</sequence>
<dbReference type="OrthoDB" id="4560392at2"/>
<dbReference type="EMBL" id="LAIR01000002">
    <property type="protein sequence ID" value="KNX37954.1"/>
    <property type="molecule type" value="Genomic_DNA"/>
</dbReference>